<accession>A0A2P7SMZ4</accession>
<reference evidence="1 2" key="1">
    <citation type="submission" date="2018-03" db="EMBL/GenBank/DDBJ databases">
        <title>The draft genome of Mesorhizobium soli JCM 19897.</title>
        <authorList>
            <person name="Li L."/>
            <person name="Liu L."/>
            <person name="Liang L."/>
            <person name="Wang T."/>
            <person name="Zhang X."/>
        </authorList>
    </citation>
    <scope>NUCLEOTIDE SEQUENCE [LARGE SCALE GENOMIC DNA]</scope>
    <source>
        <strain evidence="1 2">JCM 19897</strain>
    </source>
</reference>
<sequence length="276" mass="29508">MTEMIAALAMYDWPEMRAETDAEWARLREAFRAAGLNAPEHLVRRNADMPSVPGGIMDAEGNVVAPDPATLPSDELHLPTLWHHPALLFTQTCWGPMELWLAPHVRVVGQPDYSAFVGGRGEFYSSAILMRAGGEADAAPSEDGTPSIPFDLIRGKRLGYNSDDSMSGIIALTRDLEAAGEGLDLFSELVETGGHRLSIVAVAEGRADVCAVDCRSLALARRFEPAVAGLRVVGWTGLRKGLPFIVPAGMPDETFAKLQSALKASAQPAMSLASNG</sequence>
<dbReference type="SUPFAM" id="SSF53850">
    <property type="entry name" value="Periplasmic binding protein-like II"/>
    <property type="match status" value="1"/>
</dbReference>
<comment type="caution">
    <text evidence="1">The sequence shown here is derived from an EMBL/GenBank/DDBJ whole genome shotgun (WGS) entry which is preliminary data.</text>
</comment>
<dbReference type="PANTHER" id="PTHR35841">
    <property type="entry name" value="PHOSPHONATES-BINDING PERIPLASMIC PROTEIN"/>
    <property type="match status" value="1"/>
</dbReference>
<dbReference type="RefSeq" id="WP_106722203.1">
    <property type="nucleotide sequence ID" value="NZ_PXYL01000001.1"/>
</dbReference>
<dbReference type="EMBL" id="PXYL01000001">
    <property type="protein sequence ID" value="PSJ63852.1"/>
    <property type="molecule type" value="Genomic_DNA"/>
</dbReference>
<proteinExistence type="predicted"/>
<dbReference type="AlphaFoldDB" id="A0A2P7SMZ4"/>
<dbReference type="Pfam" id="PF12974">
    <property type="entry name" value="Phosphonate-bd"/>
    <property type="match status" value="1"/>
</dbReference>
<evidence type="ECO:0000313" key="2">
    <source>
        <dbReference type="Proteomes" id="UP000240653"/>
    </source>
</evidence>
<name>A0A2P7SMZ4_9HYPH</name>
<organism evidence="1 2">
    <name type="scientific">Pseudaminobacter soli</name>
    <name type="common">ex Li et al. 2025</name>
    <dbReference type="NCBI Taxonomy" id="1295366"/>
    <lineage>
        <taxon>Bacteria</taxon>
        <taxon>Pseudomonadati</taxon>
        <taxon>Pseudomonadota</taxon>
        <taxon>Alphaproteobacteria</taxon>
        <taxon>Hyphomicrobiales</taxon>
        <taxon>Phyllobacteriaceae</taxon>
        <taxon>Pseudaminobacter</taxon>
    </lineage>
</organism>
<protein>
    <submittedName>
        <fullName evidence="1">Phosphate ABC transporter substrate-binding protein</fullName>
    </submittedName>
</protein>
<dbReference type="PANTHER" id="PTHR35841:SF1">
    <property type="entry name" value="PHOSPHONATES-BINDING PERIPLASMIC PROTEIN"/>
    <property type="match status" value="1"/>
</dbReference>
<dbReference type="OrthoDB" id="7353682at2"/>
<dbReference type="Gene3D" id="3.40.190.10">
    <property type="entry name" value="Periplasmic binding protein-like II"/>
    <property type="match status" value="1"/>
</dbReference>
<dbReference type="Proteomes" id="UP000240653">
    <property type="component" value="Unassembled WGS sequence"/>
</dbReference>
<evidence type="ECO:0000313" key="1">
    <source>
        <dbReference type="EMBL" id="PSJ63852.1"/>
    </source>
</evidence>
<gene>
    <name evidence="1" type="ORF">C7I85_01635</name>
</gene>
<keyword evidence="2" id="KW-1185">Reference proteome</keyword>